<dbReference type="InterPro" id="IPR036779">
    <property type="entry name" value="LysM_dom_sf"/>
</dbReference>
<gene>
    <name evidence="2" type="ORF">J2S11_002467</name>
</gene>
<accession>A0ABT9W004</accession>
<evidence type="ECO:0000313" key="3">
    <source>
        <dbReference type="Proteomes" id="UP001235840"/>
    </source>
</evidence>
<proteinExistence type="predicted"/>
<sequence length="209" mass="24315">MSLTKALIIADYGNRKEEKIDVLFNPNEYSLDTENDYTWHTSAGLSMPVGQFISGKTPSLTMELFFDTYESQKDVRDYTKKITKLMAIDSDLHTPPMCRFVWGSLDFRGIVQKVGQQFTMFLQSGIPVRATLKVTFQQTKTVKEQYQDIPRQSADRTKQRMVHHGEQLWMIANEEYEDPTLWRSIAKANHIYNPMQLENGKRLIVPRLE</sequence>
<reference evidence="2 3" key="1">
    <citation type="submission" date="2023-07" db="EMBL/GenBank/DDBJ databases">
        <title>Genomic Encyclopedia of Type Strains, Phase IV (KMG-IV): sequencing the most valuable type-strain genomes for metagenomic binning, comparative biology and taxonomic classification.</title>
        <authorList>
            <person name="Goeker M."/>
        </authorList>
    </citation>
    <scope>NUCLEOTIDE SEQUENCE [LARGE SCALE GENOMIC DNA]</scope>
    <source>
        <strain evidence="2 3">DSM 12751</strain>
    </source>
</reference>
<dbReference type="RefSeq" id="WP_307394865.1">
    <property type="nucleotide sequence ID" value="NZ_BAAADK010000045.1"/>
</dbReference>
<keyword evidence="3" id="KW-1185">Reference proteome</keyword>
<organism evidence="2 3">
    <name type="scientific">Caldalkalibacillus horti</name>
    <dbReference type="NCBI Taxonomy" id="77523"/>
    <lineage>
        <taxon>Bacteria</taxon>
        <taxon>Bacillati</taxon>
        <taxon>Bacillota</taxon>
        <taxon>Bacilli</taxon>
        <taxon>Bacillales</taxon>
        <taxon>Bacillaceae</taxon>
        <taxon>Caldalkalibacillus</taxon>
    </lineage>
</organism>
<evidence type="ECO:0000259" key="1">
    <source>
        <dbReference type="Pfam" id="PF19266"/>
    </source>
</evidence>
<dbReference type="Pfam" id="PF19266">
    <property type="entry name" value="CIS_tube"/>
    <property type="match status" value="1"/>
</dbReference>
<name>A0ABT9W004_9BACI</name>
<dbReference type="Proteomes" id="UP001235840">
    <property type="component" value="Unassembled WGS sequence"/>
</dbReference>
<feature type="domain" description="Contractile injection system tube protein N-terminal" evidence="1">
    <location>
        <begin position="11"/>
        <end position="145"/>
    </location>
</feature>
<dbReference type="Gene3D" id="3.10.350.10">
    <property type="entry name" value="LysM domain"/>
    <property type="match status" value="1"/>
</dbReference>
<protein>
    <recommendedName>
        <fullName evidence="1">Contractile injection system tube protein N-terminal domain-containing protein</fullName>
    </recommendedName>
</protein>
<dbReference type="EMBL" id="JAUSTY010000009">
    <property type="protein sequence ID" value="MDQ0166563.1"/>
    <property type="molecule type" value="Genomic_DNA"/>
</dbReference>
<dbReference type="InterPro" id="IPR045361">
    <property type="entry name" value="CIS_tube_prot_N"/>
</dbReference>
<evidence type="ECO:0000313" key="2">
    <source>
        <dbReference type="EMBL" id="MDQ0166563.1"/>
    </source>
</evidence>
<comment type="caution">
    <text evidence="2">The sequence shown here is derived from an EMBL/GenBank/DDBJ whole genome shotgun (WGS) entry which is preliminary data.</text>
</comment>